<organism evidence="2 3">
    <name type="scientific">Paenibacillus allorhizoplanae</name>
    <dbReference type="NCBI Taxonomy" id="2905648"/>
    <lineage>
        <taxon>Bacteria</taxon>
        <taxon>Bacillati</taxon>
        <taxon>Bacillota</taxon>
        <taxon>Bacilli</taxon>
        <taxon>Bacillales</taxon>
        <taxon>Paenibacillaceae</taxon>
        <taxon>Paenibacillus</taxon>
    </lineage>
</organism>
<keyword evidence="3" id="KW-1185">Reference proteome</keyword>
<accession>A0ABM9CZG8</accession>
<keyword evidence="1" id="KW-0472">Membrane</keyword>
<dbReference type="Proteomes" id="UP000838821">
    <property type="component" value="Unassembled WGS sequence"/>
</dbReference>
<protein>
    <submittedName>
        <fullName evidence="2">Uncharacterized protein</fullName>
    </submittedName>
</protein>
<comment type="caution">
    <text evidence="2">The sequence shown here is derived from an EMBL/GenBank/DDBJ whole genome shotgun (WGS) entry which is preliminary data.</text>
</comment>
<dbReference type="EMBL" id="CAKMMW010000058">
    <property type="protein sequence ID" value="CAH1232883.1"/>
    <property type="molecule type" value="Genomic_DNA"/>
</dbReference>
<sequence length="53" mass="5997">MDIALALLSFFFMLFFLSTIRAILNKDKSDVLIFTTSVFFAAILFISVVVFAQ</sequence>
<gene>
    <name evidence="2" type="ORF">PAECIP111891_07106</name>
</gene>
<evidence type="ECO:0000313" key="2">
    <source>
        <dbReference type="EMBL" id="CAH1232883.1"/>
    </source>
</evidence>
<name>A0ABM9CZG8_9BACL</name>
<keyword evidence="1" id="KW-1133">Transmembrane helix</keyword>
<evidence type="ECO:0000313" key="3">
    <source>
        <dbReference type="Proteomes" id="UP000838821"/>
    </source>
</evidence>
<reference evidence="2" key="1">
    <citation type="submission" date="2022-01" db="EMBL/GenBank/DDBJ databases">
        <authorList>
            <person name="Criscuolo A."/>
        </authorList>
    </citation>
    <scope>NUCLEOTIDE SEQUENCE</scope>
    <source>
        <strain evidence="2">CIP111891</strain>
    </source>
</reference>
<evidence type="ECO:0000256" key="1">
    <source>
        <dbReference type="SAM" id="Phobius"/>
    </source>
</evidence>
<feature type="transmembrane region" description="Helical" evidence="1">
    <location>
        <begin position="32"/>
        <end position="52"/>
    </location>
</feature>
<proteinExistence type="predicted"/>
<keyword evidence="1" id="KW-0812">Transmembrane</keyword>